<dbReference type="SUPFAM" id="SSF55469">
    <property type="entry name" value="FMN-dependent nitroreductase-like"/>
    <property type="match status" value="1"/>
</dbReference>
<protein>
    <submittedName>
        <fullName evidence="7">Nitroreductase/FMN reductase (NADPH)</fullName>
    </submittedName>
</protein>
<dbReference type="GO" id="GO:0016491">
    <property type="term" value="F:oxidoreductase activity"/>
    <property type="evidence" value="ECO:0007669"/>
    <property type="project" value="UniProtKB-UniRule"/>
</dbReference>
<comment type="similarity">
    <text evidence="1 5">Belongs to the flavin oxidoreductase frp family.</text>
</comment>
<dbReference type="InterPro" id="IPR016446">
    <property type="entry name" value="Flavin_OxRdtase_Frp"/>
</dbReference>
<dbReference type="Pfam" id="PF00881">
    <property type="entry name" value="Nitroreductase"/>
    <property type="match status" value="1"/>
</dbReference>
<evidence type="ECO:0000313" key="7">
    <source>
        <dbReference type="EMBL" id="SNS10916.1"/>
    </source>
</evidence>
<evidence type="ECO:0000256" key="1">
    <source>
        <dbReference type="ARBA" id="ARBA00008366"/>
    </source>
</evidence>
<sequence length="245" mass="27932">MNAMLKLIQSHRSIRKYLKKPIPDELIEELLTSAQWASSSHNVQAYSIIVVKKEDTKRKLAEYCGSQHWVEVCPVFLVFCADFYRLKLTSDMYGTEFKIDEVENLIVGSVDTALAAQNLLLSAESYGLGGVIIGGIRNQPVEVAKLLNLPQLTIPIMGMCLGYPDQDPGQKPRLPQRAVVHQESYNREYIVEDLEKYEAISTKYYIERTNGKITAGWTKQMAEFLSQSRRPQLKEFIMNQGIRLK</sequence>
<reference evidence="7 8" key="1">
    <citation type="submission" date="2017-06" db="EMBL/GenBank/DDBJ databases">
        <authorList>
            <person name="Kim H.J."/>
            <person name="Triplett B.A."/>
        </authorList>
    </citation>
    <scope>NUCLEOTIDE SEQUENCE [LARGE SCALE GENOMIC DNA]</scope>
    <source>
        <strain evidence="7 8">SCA</strain>
    </source>
</reference>
<dbReference type="Proteomes" id="UP000198304">
    <property type="component" value="Unassembled WGS sequence"/>
</dbReference>
<evidence type="ECO:0000256" key="4">
    <source>
        <dbReference type="ARBA" id="ARBA00023002"/>
    </source>
</evidence>
<evidence type="ECO:0000259" key="6">
    <source>
        <dbReference type="Pfam" id="PF00881"/>
    </source>
</evidence>
<dbReference type="InterPro" id="IPR029479">
    <property type="entry name" value="Nitroreductase"/>
</dbReference>
<evidence type="ECO:0000313" key="8">
    <source>
        <dbReference type="Proteomes" id="UP000198304"/>
    </source>
</evidence>
<dbReference type="PANTHER" id="PTHR43425">
    <property type="entry name" value="OXYGEN-INSENSITIVE NADPH NITROREDUCTASE"/>
    <property type="match status" value="1"/>
</dbReference>
<dbReference type="PANTHER" id="PTHR43425:SF2">
    <property type="entry name" value="OXYGEN-INSENSITIVE NADPH NITROREDUCTASE"/>
    <property type="match status" value="1"/>
</dbReference>
<keyword evidence="4 5" id="KW-0560">Oxidoreductase</keyword>
<evidence type="ECO:0000256" key="5">
    <source>
        <dbReference type="PIRNR" id="PIRNR005426"/>
    </source>
</evidence>
<dbReference type="RefSeq" id="WP_207652506.1">
    <property type="nucleotide sequence ID" value="NZ_FZOJ01000004.1"/>
</dbReference>
<evidence type="ECO:0000256" key="3">
    <source>
        <dbReference type="ARBA" id="ARBA00022643"/>
    </source>
</evidence>
<keyword evidence="2 5" id="KW-0285">Flavoprotein</keyword>
<organism evidence="7 8">
    <name type="scientific">Anaerovirgula multivorans</name>
    <dbReference type="NCBI Taxonomy" id="312168"/>
    <lineage>
        <taxon>Bacteria</taxon>
        <taxon>Bacillati</taxon>
        <taxon>Bacillota</taxon>
        <taxon>Clostridia</taxon>
        <taxon>Peptostreptococcales</taxon>
        <taxon>Natronincolaceae</taxon>
        <taxon>Anaerovirgula</taxon>
    </lineage>
</organism>
<evidence type="ECO:0000256" key="2">
    <source>
        <dbReference type="ARBA" id="ARBA00022630"/>
    </source>
</evidence>
<dbReference type="AlphaFoldDB" id="A0A239BSN8"/>
<proteinExistence type="inferred from homology"/>
<keyword evidence="5" id="KW-0521">NADP</keyword>
<dbReference type="NCBIfam" id="NF008033">
    <property type="entry name" value="PRK10765.1"/>
    <property type="match status" value="1"/>
</dbReference>
<dbReference type="InterPro" id="IPR000415">
    <property type="entry name" value="Nitroreductase-like"/>
</dbReference>
<dbReference type="EMBL" id="FZOJ01000004">
    <property type="protein sequence ID" value="SNS10916.1"/>
    <property type="molecule type" value="Genomic_DNA"/>
</dbReference>
<dbReference type="PIRSF" id="PIRSF005426">
    <property type="entry name" value="Frp"/>
    <property type="match status" value="1"/>
</dbReference>
<gene>
    <name evidence="7" type="ORF">SAMN05446037_1004115</name>
</gene>
<dbReference type="CDD" id="cd02146">
    <property type="entry name" value="NfsA-like"/>
    <property type="match status" value="1"/>
</dbReference>
<dbReference type="Gene3D" id="3.40.109.10">
    <property type="entry name" value="NADH Oxidase"/>
    <property type="match status" value="1"/>
</dbReference>
<keyword evidence="3 5" id="KW-0288">FMN</keyword>
<keyword evidence="8" id="KW-1185">Reference proteome</keyword>
<feature type="domain" description="Nitroreductase" evidence="6">
    <location>
        <begin position="8"/>
        <end position="163"/>
    </location>
</feature>
<name>A0A239BSN8_9FIRM</name>
<accession>A0A239BSN8</accession>